<feature type="domain" description="Fibronectin type-III" evidence="1">
    <location>
        <begin position="73"/>
        <end position="167"/>
    </location>
</feature>
<dbReference type="AlphaFoldDB" id="A0AAV2LQM4"/>
<dbReference type="PANTHER" id="PTHR46957:SF7">
    <property type="entry name" value="USHERIN"/>
    <property type="match status" value="1"/>
</dbReference>
<dbReference type="InterPro" id="IPR050713">
    <property type="entry name" value="RTP_Phos/Ushers"/>
</dbReference>
<evidence type="ECO:0000313" key="2">
    <source>
        <dbReference type="EMBL" id="CAL1603876.1"/>
    </source>
</evidence>
<dbReference type="InterPro" id="IPR013783">
    <property type="entry name" value="Ig-like_fold"/>
</dbReference>
<accession>A0AAV2LQM4</accession>
<dbReference type="Gene3D" id="2.60.40.10">
    <property type="entry name" value="Immunoglobulins"/>
    <property type="match status" value="7"/>
</dbReference>
<feature type="domain" description="Fibronectin type-III" evidence="1">
    <location>
        <begin position="692"/>
        <end position="782"/>
    </location>
</feature>
<feature type="domain" description="Fibronectin type-III" evidence="1">
    <location>
        <begin position="479"/>
        <end position="572"/>
    </location>
</feature>
<feature type="domain" description="Fibronectin type-III" evidence="1">
    <location>
        <begin position="171"/>
        <end position="267"/>
    </location>
</feature>
<sequence>MKIVTVFVDLSGVITSYALWLDGTLFLNTSSSERLSVVEGLSPWSQHVLRLEACTAQGCGKGPLTEVHTLEMAPEGPILLELTNHSSRSVRVRWTAPTRPNGNITYTLFYKNKDHVGDGVVDGNAVVGSWLTVSDLEPYSNYNFWIKGCNSQGCVQSLPFNTTTPPAAPDGLAPPQLVSATSSSLNLSWSAPERSNGPGPLQYGLQMRTSLQASVLKLLENASDTFSFHVDDLKPYKDYVFRITVSHLYGQTNGPWTTFQTAEDKPGTVNLPTVQGLYPRSAVLTWATPLEPNGIIMNYTLYLYTSFDTSSTDLTSVLSLHENSSIVIVTVHGNSTSYTFHGLLPYTNYRIQVKACTVVGCNISGISSSFRTLPAPAEGVPAPHVVSTTPTSVLLSWGAPKRRNGPLERWTIERSIVGTNQISTVVHLSPNPPPLSFLDSSSALSPWTRYQYRLVLQNQAGRATGPWVNMTTRPSRPAGLTPPRVSVLGPELLQVSWLPPLIPNGEIHRYEIRLQDLRIVHDTNNASDYNITVTELIPFTHYNVSVLACSTGGGVVGGCTESLPTLATTLPTVPQGLAPLNIVPVTESFLAISWQPPKRPNGPNIRYTLLRRKTLQPLGLPTNPTQGEAPHSSTEDLHHWFHVYSGTKLFYQDKGLSRFTQYQYQLWVYNDVGNSSGAIFTATTMAGIPRYPPSLSAFPINHTTIYINWTQPSLQNLQGEVESYFVEVNSKGFSEMYIFPANITSAVINDLWPSTMYSVSLHVSNGAHNTTKAMVNTTTEDGGTVCGNGDSVY</sequence>
<dbReference type="SUPFAM" id="SSF49265">
    <property type="entry name" value="Fibronectin type III"/>
    <property type="match status" value="4"/>
</dbReference>
<name>A0AAV2LQM4_KNICA</name>
<protein>
    <recommendedName>
        <fullName evidence="1">Fibronectin type-III domain-containing protein</fullName>
    </recommendedName>
</protein>
<dbReference type="PANTHER" id="PTHR46957">
    <property type="entry name" value="CYTOKINE RECEPTOR"/>
    <property type="match status" value="1"/>
</dbReference>
<proteinExistence type="predicted"/>
<reference evidence="2 3" key="1">
    <citation type="submission" date="2024-04" db="EMBL/GenBank/DDBJ databases">
        <authorList>
            <person name="Waldvogel A.-M."/>
            <person name="Schoenle A."/>
        </authorList>
    </citation>
    <scope>NUCLEOTIDE SEQUENCE [LARGE SCALE GENOMIC DNA]</scope>
</reference>
<dbReference type="InterPro" id="IPR036116">
    <property type="entry name" value="FN3_sf"/>
</dbReference>
<evidence type="ECO:0000259" key="1">
    <source>
        <dbReference type="PROSITE" id="PS50853"/>
    </source>
</evidence>
<keyword evidence="3" id="KW-1185">Reference proteome</keyword>
<organism evidence="2 3">
    <name type="scientific">Knipowitschia caucasica</name>
    <name type="common">Caucasian dwarf goby</name>
    <name type="synonym">Pomatoschistus caucasicus</name>
    <dbReference type="NCBI Taxonomy" id="637954"/>
    <lineage>
        <taxon>Eukaryota</taxon>
        <taxon>Metazoa</taxon>
        <taxon>Chordata</taxon>
        <taxon>Craniata</taxon>
        <taxon>Vertebrata</taxon>
        <taxon>Euteleostomi</taxon>
        <taxon>Actinopterygii</taxon>
        <taxon>Neopterygii</taxon>
        <taxon>Teleostei</taxon>
        <taxon>Neoteleostei</taxon>
        <taxon>Acanthomorphata</taxon>
        <taxon>Gobiaria</taxon>
        <taxon>Gobiiformes</taxon>
        <taxon>Gobioidei</taxon>
        <taxon>Gobiidae</taxon>
        <taxon>Gobiinae</taxon>
        <taxon>Knipowitschia</taxon>
    </lineage>
</organism>
<dbReference type="InterPro" id="IPR003961">
    <property type="entry name" value="FN3_dom"/>
</dbReference>
<dbReference type="PROSITE" id="PS50853">
    <property type="entry name" value="FN3"/>
    <property type="match status" value="7"/>
</dbReference>
<feature type="domain" description="Fibronectin type-III" evidence="1">
    <location>
        <begin position="268"/>
        <end position="375"/>
    </location>
</feature>
<dbReference type="CDD" id="cd00063">
    <property type="entry name" value="FN3"/>
    <property type="match status" value="7"/>
</dbReference>
<dbReference type="Pfam" id="PF00041">
    <property type="entry name" value="fn3"/>
    <property type="match status" value="5"/>
</dbReference>
<feature type="domain" description="Fibronectin type-III" evidence="1">
    <location>
        <begin position="573"/>
        <end position="687"/>
    </location>
</feature>
<gene>
    <name evidence="2" type="ORF">KC01_LOCUS31481</name>
</gene>
<dbReference type="SMART" id="SM00060">
    <property type="entry name" value="FN3"/>
    <property type="match status" value="7"/>
</dbReference>
<dbReference type="EMBL" id="OZ035826">
    <property type="protein sequence ID" value="CAL1603876.1"/>
    <property type="molecule type" value="Genomic_DNA"/>
</dbReference>
<feature type="domain" description="Fibronectin type-III" evidence="1">
    <location>
        <begin position="379"/>
        <end position="478"/>
    </location>
</feature>
<evidence type="ECO:0000313" key="3">
    <source>
        <dbReference type="Proteomes" id="UP001497482"/>
    </source>
</evidence>
<dbReference type="Proteomes" id="UP001497482">
    <property type="component" value="Chromosome 4"/>
</dbReference>